<keyword evidence="2 5" id="KW-0812">Transmembrane</keyword>
<keyword evidence="4 5" id="KW-0472">Membrane</keyword>
<keyword evidence="3 5" id="KW-1133">Transmembrane helix</keyword>
<feature type="transmembrane region" description="Helical" evidence="5">
    <location>
        <begin position="374"/>
        <end position="400"/>
    </location>
</feature>
<feature type="transmembrane region" description="Helical" evidence="5">
    <location>
        <begin position="48"/>
        <end position="73"/>
    </location>
</feature>
<feature type="transmembrane region" description="Helical" evidence="5">
    <location>
        <begin position="142"/>
        <end position="163"/>
    </location>
</feature>
<accession>A0ABN4UBY6</accession>
<reference evidence="8" key="1">
    <citation type="submission" date="2015-02" db="EMBL/GenBank/DDBJ databases">
        <title>Complete Genome Sequencing of Pandoraea vervacti NS15 sp. nov.</title>
        <authorList>
            <person name="Chan K.-G."/>
        </authorList>
    </citation>
    <scope>NUCLEOTIDE SEQUENCE [LARGE SCALE GENOMIC DNA]</scope>
    <source>
        <strain evidence="8">NS15</strain>
    </source>
</reference>
<organism evidence="7 8">
    <name type="scientific">Pandoraea vervacti</name>
    <dbReference type="NCBI Taxonomy" id="656178"/>
    <lineage>
        <taxon>Bacteria</taxon>
        <taxon>Pseudomonadati</taxon>
        <taxon>Pseudomonadota</taxon>
        <taxon>Betaproteobacteria</taxon>
        <taxon>Burkholderiales</taxon>
        <taxon>Burkholderiaceae</taxon>
        <taxon>Pandoraea</taxon>
    </lineage>
</organism>
<feature type="domain" description="Major facilitator superfamily (MFS) profile" evidence="6">
    <location>
        <begin position="19"/>
        <end position="429"/>
    </location>
</feature>
<feature type="transmembrane region" description="Helical" evidence="5">
    <location>
        <begin position="110"/>
        <end position="130"/>
    </location>
</feature>
<feature type="transmembrane region" description="Helical" evidence="5">
    <location>
        <begin position="285"/>
        <end position="306"/>
    </location>
</feature>
<dbReference type="SUPFAM" id="SSF103473">
    <property type="entry name" value="MFS general substrate transporter"/>
    <property type="match status" value="1"/>
</dbReference>
<dbReference type="InterPro" id="IPR036259">
    <property type="entry name" value="MFS_trans_sf"/>
</dbReference>
<dbReference type="Proteomes" id="UP000035085">
    <property type="component" value="Chromosome"/>
</dbReference>
<feature type="transmembrane region" description="Helical" evidence="5">
    <location>
        <begin position="251"/>
        <end position="273"/>
    </location>
</feature>
<feature type="transmembrane region" description="Helical" evidence="5">
    <location>
        <begin position="313"/>
        <end position="333"/>
    </location>
</feature>
<dbReference type="InterPro" id="IPR011701">
    <property type="entry name" value="MFS"/>
</dbReference>
<evidence type="ECO:0000256" key="4">
    <source>
        <dbReference type="ARBA" id="ARBA00023136"/>
    </source>
</evidence>
<evidence type="ECO:0000313" key="7">
    <source>
        <dbReference type="EMBL" id="APD11126.1"/>
    </source>
</evidence>
<evidence type="ECO:0000256" key="5">
    <source>
        <dbReference type="SAM" id="Phobius"/>
    </source>
</evidence>
<dbReference type="EMBL" id="CP010897">
    <property type="protein sequence ID" value="APD11126.1"/>
    <property type="molecule type" value="Genomic_DNA"/>
</dbReference>
<feature type="transmembrane region" description="Helical" evidence="5">
    <location>
        <begin position="339"/>
        <end position="362"/>
    </location>
</feature>
<protein>
    <recommendedName>
        <fullName evidence="6">Major facilitator superfamily (MFS) profile domain-containing protein</fullName>
    </recommendedName>
</protein>
<proteinExistence type="predicted"/>
<comment type="subcellular location">
    <subcellularLocation>
        <location evidence="1">Membrane</location>
        <topology evidence="1">Multi-pass membrane protein</topology>
    </subcellularLocation>
</comment>
<dbReference type="Pfam" id="PF07690">
    <property type="entry name" value="MFS_1"/>
    <property type="match status" value="1"/>
</dbReference>
<evidence type="ECO:0000256" key="2">
    <source>
        <dbReference type="ARBA" id="ARBA00022692"/>
    </source>
</evidence>
<evidence type="ECO:0000313" key="8">
    <source>
        <dbReference type="Proteomes" id="UP000035085"/>
    </source>
</evidence>
<gene>
    <name evidence="7" type="ORF">UC34_03380</name>
</gene>
<dbReference type="PROSITE" id="PS00217">
    <property type="entry name" value="SUGAR_TRANSPORT_2"/>
    <property type="match status" value="1"/>
</dbReference>
<dbReference type="PANTHER" id="PTHR23508:SF10">
    <property type="entry name" value="CARBOXYLIC ACID TRANSPORTER PROTEIN HOMOLOG"/>
    <property type="match status" value="1"/>
</dbReference>
<feature type="transmembrane region" description="Helical" evidence="5">
    <location>
        <begin position="406"/>
        <end position="424"/>
    </location>
</feature>
<dbReference type="PROSITE" id="PS50850">
    <property type="entry name" value="MFS"/>
    <property type="match status" value="1"/>
</dbReference>
<dbReference type="RefSeq" id="WP_044453944.1">
    <property type="nucleotide sequence ID" value="NZ_CP010897.2"/>
</dbReference>
<evidence type="ECO:0000259" key="6">
    <source>
        <dbReference type="PROSITE" id="PS50850"/>
    </source>
</evidence>
<dbReference type="CDD" id="cd17365">
    <property type="entry name" value="MFS_PcaK_like"/>
    <property type="match status" value="1"/>
</dbReference>
<feature type="transmembrane region" description="Helical" evidence="5">
    <location>
        <begin position="169"/>
        <end position="193"/>
    </location>
</feature>
<dbReference type="InterPro" id="IPR020846">
    <property type="entry name" value="MFS_dom"/>
</dbReference>
<name>A0ABN4UBY6_9BURK</name>
<dbReference type="PANTHER" id="PTHR23508">
    <property type="entry name" value="CARBOXYLIC ACID TRANSPORTER PROTEIN HOMOLOG"/>
    <property type="match status" value="1"/>
</dbReference>
<feature type="transmembrane region" description="Helical" evidence="5">
    <location>
        <begin position="85"/>
        <end position="104"/>
    </location>
</feature>
<keyword evidence="8" id="KW-1185">Reference proteome</keyword>
<evidence type="ECO:0000256" key="1">
    <source>
        <dbReference type="ARBA" id="ARBA00004141"/>
    </source>
</evidence>
<dbReference type="Gene3D" id="1.20.1250.20">
    <property type="entry name" value="MFS general substrate transporter like domains"/>
    <property type="match status" value="2"/>
</dbReference>
<dbReference type="InterPro" id="IPR005829">
    <property type="entry name" value="Sugar_transporter_CS"/>
</dbReference>
<evidence type="ECO:0000256" key="3">
    <source>
        <dbReference type="ARBA" id="ARBA00022989"/>
    </source>
</evidence>
<sequence>MEISALMNRRGITPFQWRVIALCFLIVTLDGFDTAAIGYLAPAIRSEWAMATTSLGTVFGAGLGGLMLGCFIFGPLADRIGRKRVLILSVVLFALGSIASAFVHSPTELAVLRFITGIGLGGAMPNAITLSSEYCAERMRSLLVTATFCGFTLGFAIGGEIVAQTLPHIGWRGVLIAGGVVPLLVVPVLMRWLPESMRYLAARGDRADQLLDIARHIDPTLTRIDPEVAPAGAASSAVGGLFTRRYVVGTMLLWATYFCTLCAFYLLTSWLPLVVKDSGYTLAQAARIGAMLPLGGTVGAVLIGFAMDRTSPYRVLAASYVMAGIALCVLGSVTHQAGWLMIVVFLAGFGVAGSQTGANALTAAYYPTASRATGVAWALGVGRLGSILGSSLGGVLIATASSTAQAFQIVAIPAFLAAGLMLVMRRRVARSGSLAPPASTPPTNPATGRV</sequence>